<protein>
    <submittedName>
        <fullName evidence="1">Uncharacterized protein</fullName>
    </submittedName>
</protein>
<evidence type="ECO:0000313" key="2">
    <source>
        <dbReference type="Proteomes" id="UP001152795"/>
    </source>
</evidence>
<gene>
    <name evidence="1" type="ORF">PACLA_8A003314</name>
</gene>
<name>A0A7D9JTD0_PARCT</name>
<sequence>MAKAGLTRQELSIENLVLKHEAFTSLITDNREFEKEVLSESRRRGKYYIESVVKPAKDLSNNVLQSSGMIGMSGMQSEESALELTTSQNTASVDISEQSVNDESSNIVNNMSSTAPSQENVPVENQVNHNVAPDQSPVNTQIGTTINASSCGFQMEKPKLSVCRRRARDKPLDLINGIGSDYDAAWEYLDSIYGDVRYVSDTITQDIVQLKALQEGDDCTFLRSRAPC</sequence>
<dbReference type="Proteomes" id="UP001152795">
    <property type="component" value="Unassembled WGS sequence"/>
</dbReference>
<proteinExistence type="predicted"/>
<organism evidence="1 2">
    <name type="scientific">Paramuricea clavata</name>
    <name type="common">Red gorgonian</name>
    <name type="synonym">Violescent sea-whip</name>
    <dbReference type="NCBI Taxonomy" id="317549"/>
    <lineage>
        <taxon>Eukaryota</taxon>
        <taxon>Metazoa</taxon>
        <taxon>Cnidaria</taxon>
        <taxon>Anthozoa</taxon>
        <taxon>Octocorallia</taxon>
        <taxon>Malacalcyonacea</taxon>
        <taxon>Plexauridae</taxon>
        <taxon>Paramuricea</taxon>
    </lineage>
</organism>
<reference evidence="1" key="1">
    <citation type="submission" date="2020-04" db="EMBL/GenBank/DDBJ databases">
        <authorList>
            <person name="Alioto T."/>
            <person name="Alioto T."/>
            <person name="Gomez Garrido J."/>
        </authorList>
    </citation>
    <scope>NUCLEOTIDE SEQUENCE</scope>
    <source>
        <strain evidence="1">A484AB</strain>
    </source>
</reference>
<keyword evidence="2" id="KW-1185">Reference proteome</keyword>
<accession>A0A7D9JTD0</accession>
<comment type="caution">
    <text evidence="1">The sequence shown here is derived from an EMBL/GenBank/DDBJ whole genome shotgun (WGS) entry which is preliminary data.</text>
</comment>
<dbReference type="AlphaFoldDB" id="A0A7D9JTD0"/>
<dbReference type="EMBL" id="CACRXK020021237">
    <property type="protein sequence ID" value="CAB4035637.1"/>
    <property type="molecule type" value="Genomic_DNA"/>
</dbReference>
<evidence type="ECO:0000313" key="1">
    <source>
        <dbReference type="EMBL" id="CAB4035637.1"/>
    </source>
</evidence>